<name>A0A8T4J0J9_9ACTN</name>
<sequence length="322" mass="35006">MANPNTLSDRAAMGLPDTFVPRGASPWPLRAHGDLLGARADTLVAVAEDPVQSFARRYAAGTVLGLVGDPRIRPDDPPMADVPAATVRLGLDPSEVEAVTARWRHVGVEADWIAKECPVYEVSLPAFRIARHPVTNAEYRLFLEATGSTALPTSWTFGVWQEGRGNHPVWTVAPEAADAYAAWLAARTGRRFRLPTEAEWEYAASGGDGRDFPWGEEFLPGHANTAEHGPLTTTPIGIHPAGRSPFGVHDMAGNVEEYTADAYSPYPGGTAVADDLAVRRGSYRIARGGSFTRFGDLARCRRRHGWYARDIYAMGFRLAETP</sequence>
<evidence type="ECO:0000259" key="1">
    <source>
        <dbReference type="Pfam" id="PF03781"/>
    </source>
</evidence>
<keyword evidence="3" id="KW-1185">Reference proteome</keyword>
<accession>A0A8T4J0J9</accession>
<gene>
    <name evidence="2" type="ORF">KDA82_26385</name>
</gene>
<reference evidence="2" key="1">
    <citation type="submission" date="2021-04" db="EMBL/GenBank/DDBJ databases">
        <title>Sequencing of actinobacteria type strains.</title>
        <authorList>
            <person name="Nguyen G.-S."/>
            <person name="Wentzel A."/>
        </authorList>
    </citation>
    <scope>NUCLEOTIDE SEQUENCE</scope>
    <source>
        <strain evidence="2">DSM 42095</strain>
    </source>
</reference>
<dbReference type="AlphaFoldDB" id="A0A8T4J0J9"/>
<dbReference type="Proteomes" id="UP000675554">
    <property type="component" value="Unassembled WGS sequence"/>
</dbReference>
<dbReference type="PANTHER" id="PTHR23150">
    <property type="entry name" value="SULFATASE MODIFYING FACTOR 1, 2"/>
    <property type="match status" value="1"/>
</dbReference>
<dbReference type="InterPro" id="IPR042095">
    <property type="entry name" value="SUMF_sf"/>
</dbReference>
<comment type="caution">
    <text evidence="2">The sequence shown here is derived from an EMBL/GenBank/DDBJ whole genome shotgun (WGS) entry which is preliminary data.</text>
</comment>
<dbReference type="SUPFAM" id="SSF56436">
    <property type="entry name" value="C-type lectin-like"/>
    <property type="match status" value="1"/>
</dbReference>
<dbReference type="EMBL" id="JAGSMN010000667">
    <property type="protein sequence ID" value="MBR7676473.1"/>
    <property type="molecule type" value="Genomic_DNA"/>
</dbReference>
<dbReference type="PANTHER" id="PTHR23150:SF19">
    <property type="entry name" value="FORMYLGLYCINE-GENERATING ENZYME"/>
    <property type="match status" value="1"/>
</dbReference>
<proteinExistence type="predicted"/>
<protein>
    <submittedName>
        <fullName evidence="2">SUMF1/EgtB/PvdO family nonheme iron enzyme</fullName>
    </submittedName>
</protein>
<organism evidence="2 3">
    <name type="scientific">Streptomyces daliensis</name>
    <dbReference type="NCBI Taxonomy" id="299421"/>
    <lineage>
        <taxon>Bacteria</taxon>
        <taxon>Bacillati</taxon>
        <taxon>Actinomycetota</taxon>
        <taxon>Actinomycetes</taxon>
        <taxon>Kitasatosporales</taxon>
        <taxon>Streptomycetaceae</taxon>
        <taxon>Streptomyces</taxon>
    </lineage>
</organism>
<evidence type="ECO:0000313" key="3">
    <source>
        <dbReference type="Proteomes" id="UP000675554"/>
    </source>
</evidence>
<feature type="domain" description="Sulfatase-modifying factor enzyme-like" evidence="1">
    <location>
        <begin position="109"/>
        <end position="319"/>
    </location>
</feature>
<dbReference type="InterPro" id="IPR051043">
    <property type="entry name" value="Sulfatase_Mod_Factor_Kinase"/>
</dbReference>
<evidence type="ECO:0000313" key="2">
    <source>
        <dbReference type="EMBL" id="MBR7676473.1"/>
    </source>
</evidence>
<dbReference type="InterPro" id="IPR016187">
    <property type="entry name" value="CTDL_fold"/>
</dbReference>
<dbReference type="Pfam" id="PF03781">
    <property type="entry name" value="FGE-sulfatase"/>
    <property type="match status" value="1"/>
</dbReference>
<dbReference type="GO" id="GO:0120147">
    <property type="term" value="F:formylglycine-generating oxidase activity"/>
    <property type="evidence" value="ECO:0007669"/>
    <property type="project" value="TreeGrafter"/>
</dbReference>
<dbReference type="InterPro" id="IPR005532">
    <property type="entry name" value="SUMF_dom"/>
</dbReference>
<dbReference type="Gene3D" id="3.90.1580.10">
    <property type="entry name" value="paralog of FGE (formylglycine-generating enzyme)"/>
    <property type="match status" value="1"/>
</dbReference>